<dbReference type="KEGG" id="ccz:CCALI_01700"/>
<keyword evidence="5" id="KW-1185">Reference proteome</keyword>
<comment type="similarity">
    <text evidence="1">Belongs to the PrpD family.</text>
</comment>
<gene>
    <name evidence="4" type="ORF">CCALI_01700</name>
</gene>
<dbReference type="InterPro" id="IPR042188">
    <property type="entry name" value="MmgE/PrpD_sf_2"/>
</dbReference>
<name>S0EUW8_CHTCT</name>
<evidence type="ECO:0000259" key="2">
    <source>
        <dbReference type="Pfam" id="PF03972"/>
    </source>
</evidence>
<accession>S0EUW8</accession>
<dbReference type="InterPro" id="IPR036148">
    <property type="entry name" value="MmgE/PrpD_sf"/>
</dbReference>
<dbReference type="OrthoDB" id="9797528at2"/>
<dbReference type="Gene3D" id="1.10.4100.10">
    <property type="entry name" value="2-methylcitrate dehydratase PrpD"/>
    <property type="match status" value="1"/>
</dbReference>
<evidence type="ECO:0000259" key="3">
    <source>
        <dbReference type="Pfam" id="PF19305"/>
    </source>
</evidence>
<evidence type="ECO:0000313" key="5">
    <source>
        <dbReference type="Proteomes" id="UP000014227"/>
    </source>
</evidence>
<dbReference type="EMBL" id="HF951689">
    <property type="protein sequence ID" value="CCW35513.1"/>
    <property type="molecule type" value="Genomic_DNA"/>
</dbReference>
<dbReference type="PATRIC" id="fig|1303518.3.peg.1754"/>
<dbReference type="FunCoup" id="S0EUW8">
    <property type="interactions" value="66"/>
</dbReference>
<dbReference type="Proteomes" id="UP000014227">
    <property type="component" value="Chromosome I"/>
</dbReference>
<dbReference type="RefSeq" id="WP_016483044.1">
    <property type="nucleotide sequence ID" value="NC_021487.1"/>
</dbReference>
<dbReference type="PANTHER" id="PTHR16943:SF8">
    <property type="entry name" value="2-METHYLCITRATE DEHYDRATASE"/>
    <property type="match status" value="1"/>
</dbReference>
<keyword evidence="4" id="KW-0456">Lyase</keyword>
<dbReference type="PANTHER" id="PTHR16943">
    <property type="entry name" value="2-METHYLCITRATE DEHYDRATASE-RELATED"/>
    <property type="match status" value="1"/>
</dbReference>
<dbReference type="InterPro" id="IPR005656">
    <property type="entry name" value="MmgE_PrpD"/>
</dbReference>
<dbReference type="HOGENOM" id="CLU_026574_3_0_0"/>
<dbReference type="InParanoid" id="S0EUW8"/>
<sequence length="454" mass="49614">MNLSQKLSRYADRLTYELLPSETVHAVKRHFIDTLGCALGAYDSEPASIARSVAGTVSSALPATVIGAGLSSSPEMAAFANGVAFRYLDYNDTYLSKEPAHPSDNFAAVLAIAEPMGRTGKELIVAAVLAYEIQCRLCDAASIRARGWDHVTYGSFSTSLAAGKLLHLNEEQLTHAQAIAAVSHNALRQTRVGTLSHWKGCAFANVSRNGVFAAMLARHGMTGPSDIFEGEMGFWRQISGPFNLSLPDPPAPPFKIQDVCIKFYPAEYHSQSAIDAALLLRPQIGSIEAIEKITISTFRAAAEIIGSEPAKWHPTTRETADHSLPYCVAVALKEGRVTLDSFDAAHLNDPVLRELTQKIAVEVDSALDARYPEGIPNRLRIRLRNGQVLEKEVTFPKGHARNPLTDEEIEEKFRRLAAPVLSEERIAMVLKRCWNLENETDLSGLLALLTVENV</sequence>
<dbReference type="AlphaFoldDB" id="S0EUW8"/>
<dbReference type="Pfam" id="PF03972">
    <property type="entry name" value="MmgE_PrpD_N"/>
    <property type="match status" value="1"/>
</dbReference>
<feature type="domain" description="MmgE/PrpD C-terminal" evidence="3">
    <location>
        <begin position="264"/>
        <end position="436"/>
    </location>
</feature>
<evidence type="ECO:0000313" key="4">
    <source>
        <dbReference type="EMBL" id="CCW35513.1"/>
    </source>
</evidence>
<dbReference type="InterPro" id="IPR045337">
    <property type="entry name" value="MmgE_PrpD_C"/>
</dbReference>
<dbReference type="EC" id="4.2.1.79" evidence="4"/>
<dbReference type="Pfam" id="PF19305">
    <property type="entry name" value="MmgE_PrpD_C"/>
    <property type="match status" value="1"/>
</dbReference>
<organism evidence="4 5">
    <name type="scientific">Chthonomonas calidirosea (strain DSM 23976 / ICMP 18418 / T49)</name>
    <dbReference type="NCBI Taxonomy" id="1303518"/>
    <lineage>
        <taxon>Bacteria</taxon>
        <taxon>Bacillati</taxon>
        <taxon>Armatimonadota</taxon>
        <taxon>Chthonomonadia</taxon>
        <taxon>Chthonomonadales</taxon>
        <taxon>Chthonomonadaceae</taxon>
        <taxon>Chthonomonas</taxon>
    </lineage>
</organism>
<feature type="domain" description="MmgE/PrpD N-terminal" evidence="2">
    <location>
        <begin position="5"/>
        <end position="245"/>
    </location>
</feature>
<dbReference type="Gene3D" id="3.30.1330.120">
    <property type="entry name" value="2-methylcitrate dehydratase PrpD"/>
    <property type="match status" value="1"/>
</dbReference>
<dbReference type="GO" id="GO:0047547">
    <property type="term" value="F:2-methylcitrate dehydratase activity"/>
    <property type="evidence" value="ECO:0007669"/>
    <property type="project" value="UniProtKB-EC"/>
</dbReference>
<protein>
    <submittedName>
        <fullName evidence="4">Uncharacterized protein involved in propionate catabolism</fullName>
        <ecNumber evidence="4">4.2.1.79</ecNumber>
    </submittedName>
</protein>
<dbReference type="SUPFAM" id="SSF103378">
    <property type="entry name" value="2-methylcitrate dehydratase PrpD"/>
    <property type="match status" value="1"/>
</dbReference>
<dbReference type="eggNOG" id="COG2079">
    <property type="taxonomic scope" value="Bacteria"/>
</dbReference>
<dbReference type="InterPro" id="IPR045336">
    <property type="entry name" value="MmgE_PrpD_N"/>
</dbReference>
<evidence type="ECO:0000256" key="1">
    <source>
        <dbReference type="ARBA" id="ARBA00006174"/>
    </source>
</evidence>
<proteinExistence type="inferred from homology"/>
<reference evidence="5" key="1">
    <citation type="submission" date="2013-03" db="EMBL/GenBank/DDBJ databases">
        <title>Genome sequence of Chthonomonas calidirosea, the first sequenced genome from the Armatimonadetes phylum (formally candidate division OP10).</title>
        <authorList>
            <person name="Lee K.C.Y."/>
            <person name="Morgan X.C."/>
            <person name="Dunfield P.F."/>
            <person name="Tamas I."/>
            <person name="Houghton K.M."/>
            <person name="Vyssotski M."/>
            <person name="Ryan J.L.J."/>
            <person name="Lagutin K."/>
            <person name="McDonald I.R."/>
            <person name="Stott M.B."/>
        </authorList>
    </citation>
    <scope>NUCLEOTIDE SEQUENCE [LARGE SCALE GENOMIC DNA]</scope>
    <source>
        <strain evidence="5">DSM 23976 / ICMP 18418 / T49</strain>
    </source>
</reference>
<dbReference type="InterPro" id="IPR042183">
    <property type="entry name" value="MmgE/PrpD_sf_1"/>
</dbReference>
<dbReference type="STRING" id="454171.CP488_02392"/>